<evidence type="ECO:0000259" key="12">
    <source>
        <dbReference type="Pfam" id="PF12819"/>
    </source>
</evidence>
<evidence type="ECO:0000256" key="10">
    <source>
        <dbReference type="ARBA" id="ARBA00023136"/>
    </source>
</evidence>
<comment type="subcellular location">
    <subcellularLocation>
        <location evidence="1">Membrane</location>
        <topology evidence="1">Single-pass type I membrane protein</topology>
    </subcellularLocation>
</comment>
<keyword evidence="6" id="KW-0547">Nucleotide-binding</keyword>
<gene>
    <name evidence="13" type="ORF">L1049_006560</name>
</gene>
<dbReference type="PANTHER" id="PTHR34590:SF5">
    <property type="entry name" value="OS04G0586500 PROTEIN"/>
    <property type="match status" value="1"/>
</dbReference>
<evidence type="ECO:0000313" key="14">
    <source>
        <dbReference type="Proteomes" id="UP001415857"/>
    </source>
</evidence>
<keyword evidence="10" id="KW-0472">Membrane</keyword>
<evidence type="ECO:0000256" key="1">
    <source>
        <dbReference type="ARBA" id="ARBA00004479"/>
    </source>
</evidence>
<dbReference type="Gene3D" id="2.60.120.430">
    <property type="entry name" value="Galactose-binding lectin"/>
    <property type="match status" value="2"/>
</dbReference>
<keyword evidence="8" id="KW-0067">ATP-binding</keyword>
<sequence length="459" mass="51404">MINTQKGDLISISTLLLNYSSISILLSLCQHFSSSTTMTNTDRKQLFFQRSTLLYLSFYLIISVTCSDPSYTPPDNIAINCGGHGDSVSLDGRKWTGDISSKFISSQQQQLNASSTSTASTQDFAPQIPYTTARIFHSQFTYTVPVSIAGPKFIRLHFHPASYSSLNISTAFFYISVDKYTLVHNFSTSLTAGYLNTTYFVKEFCINMVSEQSLNITFSPSPGGFAFVNGIEVVSMPANLYINGNKDVPLVGQSQTFIVDNTTALEMIYRLNVDGQAISPADDTGMFRAWSQDIDYIYGGATGQDPYHFTINISYTKVPPYTAPEILYRTARSMGMEAIVNEHYNLTWLFPVDSGFYYLVRLHFCEIAPEITGANQRVFEIFLNNQTADDQMDIMTYAGGIGVPIYRDFILMVPGTGSKEDLWLALHPNTGSRPKYPDALLKRSRNLQAEQKRRISRWT</sequence>
<protein>
    <recommendedName>
        <fullName evidence="12">Malectin-like domain-containing protein</fullName>
    </recommendedName>
</protein>
<evidence type="ECO:0000256" key="9">
    <source>
        <dbReference type="ARBA" id="ARBA00022989"/>
    </source>
</evidence>
<dbReference type="Proteomes" id="UP001415857">
    <property type="component" value="Unassembled WGS sequence"/>
</dbReference>
<dbReference type="AlphaFoldDB" id="A0AAP0RIL8"/>
<feature type="domain" description="Malectin-like" evidence="12">
    <location>
        <begin position="79"/>
        <end position="416"/>
    </location>
</feature>
<keyword evidence="5" id="KW-0732">Signal</keyword>
<dbReference type="GO" id="GO:0005524">
    <property type="term" value="F:ATP binding"/>
    <property type="evidence" value="ECO:0007669"/>
    <property type="project" value="UniProtKB-KW"/>
</dbReference>
<reference evidence="13 14" key="1">
    <citation type="journal article" date="2024" name="Plant J.">
        <title>Genome sequences and population genomics reveal climatic adaptation and genomic divergence between two closely related sweetgum species.</title>
        <authorList>
            <person name="Xu W.Q."/>
            <person name="Ren C.Q."/>
            <person name="Zhang X.Y."/>
            <person name="Comes H.P."/>
            <person name="Liu X.H."/>
            <person name="Li Y.G."/>
            <person name="Kettle C.J."/>
            <person name="Jalonen R."/>
            <person name="Gaisberger H."/>
            <person name="Ma Y.Z."/>
            <person name="Qiu Y.X."/>
        </authorList>
    </citation>
    <scope>NUCLEOTIDE SEQUENCE [LARGE SCALE GENOMIC DNA]</scope>
    <source>
        <strain evidence="13">Hangzhou</strain>
    </source>
</reference>
<dbReference type="GO" id="GO:0004714">
    <property type="term" value="F:transmembrane receptor protein tyrosine kinase activity"/>
    <property type="evidence" value="ECO:0007669"/>
    <property type="project" value="InterPro"/>
</dbReference>
<evidence type="ECO:0000256" key="8">
    <source>
        <dbReference type="ARBA" id="ARBA00022840"/>
    </source>
</evidence>
<dbReference type="InterPro" id="IPR024788">
    <property type="entry name" value="Malectin-like_Carb-bd_dom"/>
</dbReference>
<dbReference type="GO" id="GO:0004674">
    <property type="term" value="F:protein serine/threonine kinase activity"/>
    <property type="evidence" value="ECO:0007669"/>
    <property type="project" value="UniProtKB-KW"/>
</dbReference>
<proteinExistence type="predicted"/>
<keyword evidence="2" id="KW-0723">Serine/threonine-protein kinase</keyword>
<evidence type="ECO:0000256" key="5">
    <source>
        <dbReference type="ARBA" id="ARBA00022729"/>
    </source>
</evidence>
<evidence type="ECO:0000256" key="3">
    <source>
        <dbReference type="ARBA" id="ARBA00022679"/>
    </source>
</evidence>
<keyword evidence="14" id="KW-1185">Reference proteome</keyword>
<dbReference type="FunFam" id="2.60.120.430:FF:000007">
    <property type="entry name" value="FERONIA receptor-like kinase"/>
    <property type="match status" value="1"/>
</dbReference>
<dbReference type="EMBL" id="JBBPBK010000010">
    <property type="protein sequence ID" value="KAK9277021.1"/>
    <property type="molecule type" value="Genomic_DNA"/>
</dbReference>
<keyword evidence="7" id="KW-0418">Kinase</keyword>
<keyword evidence="11" id="KW-0325">Glycoprotein</keyword>
<evidence type="ECO:0000313" key="13">
    <source>
        <dbReference type="EMBL" id="KAK9277021.1"/>
    </source>
</evidence>
<comment type="caution">
    <text evidence="13">The sequence shown here is derived from an EMBL/GenBank/DDBJ whole genome shotgun (WGS) entry which is preliminary data.</text>
</comment>
<evidence type="ECO:0000256" key="2">
    <source>
        <dbReference type="ARBA" id="ARBA00022527"/>
    </source>
</evidence>
<evidence type="ECO:0000256" key="6">
    <source>
        <dbReference type="ARBA" id="ARBA00022741"/>
    </source>
</evidence>
<name>A0AAP0RIL8_LIQFO</name>
<dbReference type="PANTHER" id="PTHR34590">
    <property type="entry name" value="OS03G0124300 PROTEIN-RELATED"/>
    <property type="match status" value="1"/>
</dbReference>
<dbReference type="FunFam" id="2.60.120.430:FF:000003">
    <property type="entry name" value="FERONIA receptor-like kinase"/>
    <property type="match status" value="1"/>
</dbReference>
<dbReference type="GO" id="GO:0016020">
    <property type="term" value="C:membrane"/>
    <property type="evidence" value="ECO:0007669"/>
    <property type="project" value="UniProtKB-SubCell"/>
</dbReference>
<organism evidence="13 14">
    <name type="scientific">Liquidambar formosana</name>
    <name type="common">Formosan gum</name>
    <dbReference type="NCBI Taxonomy" id="63359"/>
    <lineage>
        <taxon>Eukaryota</taxon>
        <taxon>Viridiplantae</taxon>
        <taxon>Streptophyta</taxon>
        <taxon>Embryophyta</taxon>
        <taxon>Tracheophyta</taxon>
        <taxon>Spermatophyta</taxon>
        <taxon>Magnoliopsida</taxon>
        <taxon>eudicotyledons</taxon>
        <taxon>Gunneridae</taxon>
        <taxon>Pentapetalae</taxon>
        <taxon>Saxifragales</taxon>
        <taxon>Altingiaceae</taxon>
        <taxon>Liquidambar</taxon>
    </lineage>
</organism>
<keyword evidence="9" id="KW-1133">Transmembrane helix</keyword>
<keyword evidence="4" id="KW-0812">Transmembrane</keyword>
<evidence type="ECO:0000256" key="4">
    <source>
        <dbReference type="ARBA" id="ARBA00022692"/>
    </source>
</evidence>
<keyword evidence="3" id="KW-0808">Transferase</keyword>
<dbReference type="Pfam" id="PF12819">
    <property type="entry name" value="Malectin_like"/>
    <property type="match status" value="1"/>
</dbReference>
<evidence type="ECO:0000256" key="11">
    <source>
        <dbReference type="ARBA" id="ARBA00023180"/>
    </source>
</evidence>
<dbReference type="InterPro" id="IPR045272">
    <property type="entry name" value="ANXUR1/2-like"/>
</dbReference>
<evidence type="ECO:0000256" key="7">
    <source>
        <dbReference type="ARBA" id="ARBA00022777"/>
    </source>
</evidence>
<accession>A0AAP0RIL8</accession>